<dbReference type="Gene3D" id="3.40.190.10">
    <property type="entry name" value="Periplasmic binding protein-like II"/>
    <property type="match status" value="2"/>
</dbReference>
<dbReference type="PANTHER" id="PTHR35936:SF19">
    <property type="entry name" value="AMINO-ACID-BINDING PROTEIN YXEM-RELATED"/>
    <property type="match status" value="1"/>
</dbReference>
<dbReference type="PANTHER" id="PTHR35936">
    <property type="entry name" value="MEMBRANE-BOUND LYTIC MUREIN TRANSGLYCOSYLASE F"/>
    <property type="match status" value="1"/>
</dbReference>
<keyword evidence="4" id="KW-1185">Reference proteome</keyword>
<dbReference type="Pfam" id="PF00497">
    <property type="entry name" value="SBP_bac_3"/>
    <property type="match status" value="1"/>
</dbReference>
<organism evidence="3 4">
    <name type="scientific">Paramagnetospirillum magnetotacticum MS-1</name>
    <dbReference type="NCBI Taxonomy" id="272627"/>
    <lineage>
        <taxon>Bacteria</taxon>
        <taxon>Pseudomonadati</taxon>
        <taxon>Pseudomonadota</taxon>
        <taxon>Alphaproteobacteria</taxon>
        <taxon>Rhodospirillales</taxon>
        <taxon>Magnetospirillaceae</taxon>
        <taxon>Paramagnetospirillum</taxon>
    </lineage>
</organism>
<dbReference type="InterPro" id="IPR001638">
    <property type="entry name" value="Solute-binding_3/MltF_N"/>
</dbReference>
<gene>
    <name evidence="3" type="ORF">CCC_00710</name>
</gene>
<sequence length="252" mass="28121">MNAGIEVEMRRIWMLSLLLALPVNAREVTVGVGLSLSPYVIPEQLRGMEYDIAKGALALEGHEMKPVFLPLGRVAKALDGGQMDAAMTQRPGTLAGLVYSEVYITYRNYAITLASRALSIERLEDLAGKSVLAFQRATAYLGPEFKAVADANPSYREESNQVIQPLLLYKGRVDVVVADRNIFDWFANQPEVRDKVDTGQKVVYHPLFPPTDYRMAFRDPTLRDAFNHGLARLKAEGEYDRIVARYSKAAVK</sequence>
<keyword evidence="1" id="KW-0732">Signal</keyword>
<evidence type="ECO:0000256" key="1">
    <source>
        <dbReference type="ARBA" id="ARBA00022729"/>
    </source>
</evidence>
<feature type="domain" description="Solute-binding protein family 3/N-terminal" evidence="2">
    <location>
        <begin position="27"/>
        <end position="250"/>
    </location>
</feature>
<accession>A0A0C2YD82</accession>
<evidence type="ECO:0000313" key="3">
    <source>
        <dbReference type="EMBL" id="KIL97649.1"/>
    </source>
</evidence>
<comment type="caution">
    <text evidence="3">The sequence shown here is derived from an EMBL/GenBank/DDBJ whole genome shotgun (WGS) entry which is preliminary data.</text>
</comment>
<evidence type="ECO:0000313" key="4">
    <source>
        <dbReference type="Proteomes" id="UP000031971"/>
    </source>
</evidence>
<dbReference type="SUPFAM" id="SSF53850">
    <property type="entry name" value="Periplasmic binding protein-like II"/>
    <property type="match status" value="1"/>
</dbReference>
<dbReference type="SMART" id="SM00062">
    <property type="entry name" value="PBPb"/>
    <property type="match status" value="1"/>
</dbReference>
<protein>
    <submittedName>
        <fullName evidence="3">ABC-type amino acid transport/signal transduction systems periplasmic component/domain</fullName>
    </submittedName>
</protein>
<name>A0A0C2YD82_PARME</name>
<evidence type="ECO:0000259" key="2">
    <source>
        <dbReference type="SMART" id="SM00062"/>
    </source>
</evidence>
<reference evidence="3 4" key="1">
    <citation type="submission" date="2015-01" db="EMBL/GenBank/DDBJ databases">
        <title>Genome Sequence of Magnetospirillum magnetotacticum Strain MS-1.</title>
        <authorList>
            <person name="Marinov G.K."/>
            <person name="Smalley M.D."/>
            <person name="DeSalvo G."/>
        </authorList>
    </citation>
    <scope>NUCLEOTIDE SEQUENCE [LARGE SCALE GENOMIC DNA]</scope>
    <source>
        <strain evidence="3 4">MS-1</strain>
    </source>
</reference>
<dbReference type="STRING" id="272627.CCC_00710"/>
<dbReference type="AlphaFoldDB" id="A0A0C2YD82"/>
<dbReference type="Proteomes" id="UP000031971">
    <property type="component" value="Unassembled WGS sequence"/>
</dbReference>
<proteinExistence type="predicted"/>
<dbReference type="EMBL" id="JXSL01000030">
    <property type="protein sequence ID" value="KIL97649.1"/>
    <property type="molecule type" value="Genomic_DNA"/>
</dbReference>